<dbReference type="AlphaFoldDB" id="A0AAU8MYZ0"/>
<protein>
    <submittedName>
        <fullName evidence="2">Type II toxin-antitoxin system antitoxin SocA domain-containing protein</fullName>
    </submittedName>
</protein>
<name>A0AAU8MYZ0_9GAMM</name>
<sequence length="159" mass="17954">MSYEAETIANAFLRLAKEDCVGISNMKMQKLLYFAQGHAMSLLDEELISDNCQAWDYGPVFPHTYHCLKKYGAGDITAEIESDEDPDRFEPRLDPEARALVRAVWKKYGKLGAIHLSELSHVKNGPWAITRSENNGDYRAVIKKSLIEQYFKGLPGASQ</sequence>
<accession>A0AAU8MYZ0</accession>
<organism evidence="2">
    <name type="scientific">Lysobacter firmicutimachus</name>
    <dbReference type="NCBI Taxonomy" id="1792846"/>
    <lineage>
        <taxon>Bacteria</taxon>
        <taxon>Pseudomonadati</taxon>
        <taxon>Pseudomonadota</taxon>
        <taxon>Gammaproteobacteria</taxon>
        <taxon>Lysobacterales</taxon>
        <taxon>Lysobacteraceae</taxon>
        <taxon>Lysobacter</taxon>
    </lineage>
</organism>
<feature type="domain" description="Antitoxin SocA-like Panacea" evidence="1">
    <location>
        <begin position="29"/>
        <end position="127"/>
    </location>
</feature>
<evidence type="ECO:0000313" key="2">
    <source>
        <dbReference type="EMBL" id="XCO76817.1"/>
    </source>
</evidence>
<gene>
    <name evidence="2" type="ORF">ABU614_08540</name>
</gene>
<proteinExistence type="predicted"/>
<dbReference type="InterPro" id="IPR025272">
    <property type="entry name" value="SocA_Panacea"/>
</dbReference>
<dbReference type="Pfam" id="PF13274">
    <property type="entry name" value="SocA_Panacea"/>
    <property type="match status" value="1"/>
</dbReference>
<evidence type="ECO:0000259" key="1">
    <source>
        <dbReference type="Pfam" id="PF13274"/>
    </source>
</evidence>
<reference evidence="2" key="1">
    <citation type="submission" date="2024-06" db="EMBL/GenBank/DDBJ databases">
        <authorList>
            <person name="Li S."/>
        </authorList>
    </citation>
    <scope>NUCLEOTIDE SEQUENCE</scope>
    <source>
        <strain evidence="2">SR10</strain>
    </source>
</reference>
<dbReference type="RefSeq" id="WP_363800046.1">
    <property type="nucleotide sequence ID" value="NZ_CP159925.1"/>
</dbReference>
<dbReference type="EMBL" id="CP159925">
    <property type="protein sequence ID" value="XCO76817.1"/>
    <property type="molecule type" value="Genomic_DNA"/>
</dbReference>